<keyword evidence="2" id="KW-1185">Reference proteome</keyword>
<evidence type="ECO:0000313" key="1">
    <source>
        <dbReference type="EMBL" id="ORX43053.1"/>
    </source>
</evidence>
<organism evidence="1 2">
    <name type="scientific">Piromyces finnis</name>
    <dbReference type="NCBI Taxonomy" id="1754191"/>
    <lineage>
        <taxon>Eukaryota</taxon>
        <taxon>Fungi</taxon>
        <taxon>Fungi incertae sedis</taxon>
        <taxon>Chytridiomycota</taxon>
        <taxon>Chytridiomycota incertae sedis</taxon>
        <taxon>Neocallimastigomycetes</taxon>
        <taxon>Neocallimastigales</taxon>
        <taxon>Neocallimastigaceae</taxon>
        <taxon>Piromyces</taxon>
    </lineage>
</organism>
<dbReference type="AlphaFoldDB" id="A0A1Y1UXX1"/>
<reference evidence="1 2" key="1">
    <citation type="submission" date="2016-08" db="EMBL/GenBank/DDBJ databases">
        <title>Genomes of anaerobic fungi encode conserved fungal cellulosomes for biomass hydrolysis.</title>
        <authorList>
            <consortium name="DOE Joint Genome Institute"/>
            <person name="Haitjema C.H."/>
            <person name="Gilmore S.P."/>
            <person name="Henske J.K."/>
            <person name="Solomon K.V."/>
            <person name="De Groot R."/>
            <person name="Kuo A."/>
            <person name="Mondo S.J."/>
            <person name="Salamov A.A."/>
            <person name="Labutti K."/>
            <person name="Zhao Z."/>
            <person name="Chiniquy J."/>
            <person name="Barry K."/>
            <person name="Brewer H.M."/>
            <person name="Purvine S.O."/>
            <person name="Wright A.T."/>
            <person name="Boxma B."/>
            <person name="Van Alen T."/>
            <person name="Hackstein J.H."/>
            <person name="Baker S.E."/>
            <person name="Grigoriev I.V."/>
            <person name="O'Malley M.A."/>
        </authorList>
    </citation>
    <scope>NUCLEOTIDE SEQUENCE [LARGE SCALE GENOMIC DNA]</scope>
    <source>
        <strain evidence="2">finn</strain>
    </source>
</reference>
<reference evidence="1 2" key="2">
    <citation type="submission" date="2016-08" db="EMBL/GenBank/DDBJ databases">
        <title>Pervasive Adenine N6-methylation of Active Genes in Fungi.</title>
        <authorList>
            <consortium name="DOE Joint Genome Institute"/>
            <person name="Mondo S.J."/>
            <person name="Dannebaum R.O."/>
            <person name="Kuo R.C."/>
            <person name="Labutti K."/>
            <person name="Haridas S."/>
            <person name="Kuo A."/>
            <person name="Salamov A."/>
            <person name="Ahrendt S.R."/>
            <person name="Lipzen A."/>
            <person name="Sullivan W."/>
            <person name="Andreopoulos W.B."/>
            <person name="Clum A."/>
            <person name="Lindquist E."/>
            <person name="Daum C."/>
            <person name="Ramamoorthy G.K."/>
            <person name="Gryganskyi A."/>
            <person name="Culley D."/>
            <person name="Magnuson J.K."/>
            <person name="James T.Y."/>
            <person name="O'Malley M.A."/>
            <person name="Stajich J.E."/>
            <person name="Spatafora J.W."/>
            <person name="Visel A."/>
            <person name="Grigoriev I.V."/>
        </authorList>
    </citation>
    <scope>NUCLEOTIDE SEQUENCE [LARGE SCALE GENOMIC DNA]</scope>
    <source>
        <strain evidence="2">finn</strain>
    </source>
</reference>
<comment type="caution">
    <text evidence="1">The sequence shown here is derived from an EMBL/GenBank/DDBJ whole genome shotgun (WGS) entry which is preliminary data.</text>
</comment>
<proteinExistence type="predicted"/>
<gene>
    <name evidence="1" type="ORF">BCR36DRAFT_147787</name>
</gene>
<dbReference type="EMBL" id="MCFH01000056">
    <property type="protein sequence ID" value="ORX43053.1"/>
    <property type="molecule type" value="Genomic_DNA"/>
</dbReference>
<name>A0A1Y1UXX1_9FUNG</name>
<sequence>MSDENKYISISVNKDEELNYPDQFKLTENNNNNNDIIIEVGKYYAKQYQGTTCIDSDTSKKELPCKVGSIIYNCSILTETCTTNEVRGCEPSNKNPIARSNCKEGYYLVNKSLYECSNNKITNNVDCNLQSNIGYFVNVNVTDSYIKCTESGVNISCESKSIEDSCTSAGILIKDKLNETQVKLCPDTDDNKAFNVFKTNNGNNYNKYFLKAKLLKTDISEKKYY</sequence>
<accession>A0A1Y1UXX1</accession>
<protein>
    <submittedName>
        <fullName evidence="1">Uncharacterized protein</fullName>
    </submittedName>
</protein>
<dbReference type="Proteomes" id="UP000193719">
    <property type="component" value="Unassembled WGS sequence"/>
</dbReference>
<evidence type="ECO:0000313" key="2">
    <source>
        <dbReference type="Proteomes" id="UP000193719"/>
    </source>
</evidence>